<feature type="signal peptide" evidence="2">
    <location>
        <begin position="1"/>
        <end position="28"/>
    </location>
</feature>
<name>A0A4R1R3J5_9FIRM</name>
<accession>A0A4R1R3J5</accession>
<keyword evidence="1 2" id="KW-0732">Signal</keyword>
<dbReference type="PANTHER" id="PTHR35936:SF19">
    <property type="entry name" value="AMINO-ACID-BINDING PROTEIN YXEM-RELATED"/>
    <property type="match status" value="1"/>
</dbReference>
<evidence type="ECO:0000256" key="2">
    <source>
        <dbReference type="SAM" id="SignalP"/>
    </source>
</evidence>
<dbReference type="Pfam" id="PF00497">
    <property type="entry name" value="SBP_bac_3"/>
    <property type="match status" value="1"/>
</dbReference>
<dbReference type="Proteomes" id="UP000295718">
    <property type="component" value="Unassembled WGS sequence"/>
</dbReference>
<proteinExistence type="predicted"/>
<evidence type="ECO:0000313" key="5">
    <source>
        <dbReference type="Proteomes" id="UP000295718"/>
    </source>
</evidence>
<dbReference type="InterPro" id="IPR001638">
    <property type="entry name" value="Solute-binding_3/MltF_N"/>
</dbReference>
<organism evidence="4 5">
    <name type="scientific">Kineothrix alysoides</name>
    <dbReference type="NCBI Taxonomy" id="1469948"/>
    <lineage>
        <taxon>Bacteria</taxon>
        <taxon>Bacillati</taxon>
        <taxon>Bacillota</taxon>
        <taxon>Clostridia</taxon>
        <taxon>Lachnospirales</taxon>
        <taxon>Lachnospiraceae</taxon>
        <taxon>Kineothrix</taxon>
    </lineage>
</organism>
<sequence>MRKYGVLGLGIVLALGAGTLAGCGNAAAAQTSQAAGTSAEQAVQTADTAADAEQQSETAENTEVRTIKIAHTENGVPYGYVDDDGKSTGYDVEVLRLADELIPEYAFEFIGTGSSTDAWVGAQEGKYQIAITNSFYTQERAKNYIIPEHWLGACLGGIIVRKENADVDSFEKASEQGFKHVPIKAGDGWQFVLEDYNAKHPDKQVEFELTDNEDWSVGIPYVAEGRYDLFGTIKTLWTRAVEAEDGAYHDLYDDLVFNEFLGIKTYTLINKNEADLAEKINDALIELEKEGKLSEVSIQFYGEDLTQYIED</sequence>
<dbReference type="PANTHER" id="PTHR35936">
    <property type="entry name" value="MEMBRANE-BOUND LYTIC MUREIN TRANSGLYCOSYLASE F"/>
    <property type="match status" value="1"/>
</dbReference>
<evidence type="ECO:0000256" key="1">
    <source>
        <dbReference type="ARBA" id="ARBA00022729"/>
    </source>
</evidence>
<dbReference type="SUPFAM" id="SSF53850">
    <property type="entry name" value="Periplasmic binding protein-like II"/>
    <property type="match status" value="1"/>
</dbReference>
<gene>
    <name evidence="4" type="ORF">EDD76_103207</name>
</gene>
<keyword evidence="5" id="KW-1185">Reference proteome</keyword>
<comment type="caution">
    <text evidence="4">The sequence shown here is derived from an EMBL/GenBank/DDBJ whole genome shotgun (WGS) entry which is preliminary data.</text>
</comment>
<evidence type="ECO:0000259" key="3">
    <source>
        <dbReference type="SMART" id="SM00062"/>
    </source>
</evidence>
<dbReference type="PROSITE" id="PS51257">
    <property type="entry name" value="PROKAR_LIPOPROTEIN"/>
    <property type="match status" value="1"/>
</dbReference>
<evidence type="ECO:0000313" key="4">
    <source>
        <dbReference type="EMBL" id="TCL60016.1"/>
    </source>
</evidence>
<dbReference type="Gene3D" id="3.40.190.10">
    <property type="entry name" value="Periplasmic binding protein-like II"/>
    <property type="match status" value="2"/>
</dbReference>
<protein>
    <submittedName>
        <fullName evidence="4">Amino acid ABC transporter substrate-binding protein (PAAT family)</fullName>
    </submittedName>
</protein>
<reference evidence="4 5" key="1">
    <citation type="submission" date="2019-03" db="EMBL/GenBank/DDBJ databases">
        <title>Genomic Encyclopedia of Type Strains, Phase IV (KMG-IV): sequencing the most valuable type-strain genomes for metagenomic binning, comparative biology and taxonomic classification.</title>
        <authorList>
            <person name="Goeker M."/>
        </authorList>
    </citation>
    <scope>NUCLEOTIDE SEQUENCE [LARGE SCALE GENOMIC DNA]</scope>
    <source>
        <strain evidence="4 5">DSM 100556</strain>
    </source>
</reference>
<dbReference type="AlphaFoldDB" id="A0A4R1R3J5"/>
<dbReference type="EMBL" id="SLUO01000003">
    <property type="protein sequence ID" value="TCL60016.1"/>
    <property type="molecule type" value="Genomic_DNA"/>
</dbReference>
<dbReference type="SMART" id="SM00062">
    <property type="entry name" value="PBPb"/>
    <property type="match status" value="1"/>
</dbReference>
<dbReference type="STRING" id="1469948.GCA_000732725_00854"/>
<dbReference type="OrthoDB" id="9774451at2"/>
<feature type="domain" description="Solute-binding protein family 3/N-terminal" evidence="3">
    <location>
        <begin position="66"/>
        <end position="304"/>
    </location>
</feature>
<dbReference type="RefSeq" id="WP_051869282.1">
    <property type="nucleotide sequence ID" value="NZ_JPNB01000001.1"/>
</dbReference>
<feature type="chain" id="PRO_5020632409" evidence="2">
    <location>
        <begin position="29"/>
        <end position="311"/>
    </location>
</feature>